<reference evidence="1 2" key="1">
    <citation type="journal article" date="2018" name="Sci. Rep.">
        <title>Genomic signatures of local adaptation to the degree of environmental predictability in rotifers.</title>
        <authorList>
            <person name="Franch-Gras L."/>
            <person name="Hahn C."/>
            <person name="Garcia-Roger E.M."/>
            <person name="Carmona M.J."/>
            <person name="Serra M."/>
            <person name="Gomez A."/>
        </authorList>
    </citation>
    <scope>NUCLEOTIDE SEQUENCE [LARGE SCALE GENOMIC DNA]</scope>
    <source>
        <strain evidence="1">HYR1</strain>
    </source>
</reference>
<gene>
    <name evidence="1" type="ORF">BpHYR1_020556</name>
</gene>
<name>A0A3M7S7Z0_BRAPC</name>
<dbReference type="Proteomes" id="UP000276133">
    <property type="component" value="Unassembled WGS sequence"/>
</dbReference>
<organism evidence="1 2">
    <name type="scientific">Brachionus plicatilis</name>
    <name type="common">Marine rotifer</name>
    <name type="synonym">Brachionus muelleri</name>
    <dbReference type="NCBI Taxonomy" id="10195"/>
    <lineage>
        <taxon>Eukaryota</taxon>
        <taxon>Metazoa</taxon>
        <taxon>Spiralia</taxon>
        <taxon>Gnathifera</taxon>
        <taxon>Rotifera</taxon>
        <taxon>Eurotatoria</taxon>
        <taxon>Monogononta</taxon>
        <taxon>Pseudotrocha</taxon>
        <taxon>Ploima</taxon>
        <taxon>Brachionidae</taxon>
        <taxon>Brachionus</taxon>
    </lineage>
</organism>
<dbReference type="AlphaFoldDB" id="A0A3M7S7Z0"/>
<proteinExistence type="predicted"/>
<evidence type="ECO:0000313" key="1">
    <source>
        <dbReference type="EMBL" id="RNA31891.1"/>
    </source>
</evidence>
<comment type="caution">
    <text evidence="1">The sequence shown here is derived from an EMBL/GenBank/DDBJ whole genome shotgun (WGS) entry which is preliminary data.</text>
</comment>
<accession>A0A3M7S7Z0</accession>
<keyword evidence="2" id="KW-1185">Reference proteome</keyword>
<evidence type="ECO:0000313" key="2">
    <source>
        <dbReference type="Proteomes" id="UP000276133"/>
    </source>
</evidence>
<protein>
    <submittedName>
        <fullName evidence="1">Uncharacterized protein</fullName>
    </submittedName>
</protein>
<dbReference type="EMBL" id="REGN01001882">
    <property type="protein sequence ID" value="RNA31891.1"/>
    <property type="molecule type" value="Genomic_DNA"/>
</dbReference>
<sequence length="211" mass="23803">MILLLDDDVFGPFVFHSSNQILQFPFGFDHVFRRSFDAHNVRAGVLGRQPNHHIVLLVQSGHQVLGFLGADQLRIELGIHGQLFREQYFLQANGDVLESFFDFFHLIGRTLHRDLVVSLKLNMGAGVVGSNFGYVGALLANHVSVQPRRNIYFNSPHRIRFGNYLGESSTKLGLFSIQINGLAVRLKLGHLHINIVVLEYVLDNRAIFADD</sequence>